<dbReference type="EMBL" id="VSIX01000034">
    <property type="protein sequence ID" value="TYB31411.1"/>
    <property type="molecule type" value="Genomic_DNA"/>
</dbReference>
<feature type="signal peptide" evidence="2">
    <location>
        <begin position="1"/>
        <end position="20"/>
    </location>
</feature>
<proteinExistence type="predicted"/>
<sequence>MLKKYLLLIIFLLSFFLSSAAVNTPAKQSSIIRVGVYDNPPKIFKDPQGRPCGFWVDIIKNIAEKENWEISWVHGSWSDSIKKLKNNEIDVMPDVAYSEERSKIFDFSEQTIFVNWARIFVPTDSNIISFLDLDGKKIGVMKKGIHYIGSNGIKNLIKRFDINATFIVYEGYFEILEAVQENQVDAGVVNRIFGHKYHKNYDVRRTSIIINPIELKFAFPKDTPKTSLLINKFDFHVDKLKKDEGSLYHRYVHDLLVPLKHEKKFLFFPTGSK</sequence>
<evidence type="ECO:0000313" key="5">
    <source>
        <dbReference type="Proteomes" id="UP000324143"/>
    </source>
</evidence>
<feature type="domain" description="Solute-binding protein family 3/N-terminal" evidence="3">
    <location>
        <begin position="31"/>
        <end position="254"/>
    </location>
</feature>
<feature type="chain" id="PRO_5023012479" evidence="2">
    <location>
        <begin position="21"/>
        <end position="273"/>
    </location>
</feature>
<dbReference type="Gene3D" id="3.40.190.10">
    <property type="entry name" value="Periplasmic binding protein-like II"/>
    <property type="match status" value="2"/>
</dbReference>
<dbReference type="PANTHER" id="PTHR35936">
    <property type="entry name" value="MEMBRANE-BOUND LYTIC MUREIN TRANSGLYCOSYLASE F"/>
    <property type="match status" value="1"/>
</dbReference>
<comment type="caution">
    <text evidence="4">The sequence shown here is derived from an EMBL/GenBank/DDBJ whole genome shotgun (WGS) entry which is preliminary data.</text>
</comment>
<keyword evidence="5" id="KW-1185">Reference proteome</keyword>
<gene>
    <name evidence="4" type="ORF">FXF47_04265</name>
</gene>
<evidence type="ECO:0000313" key="4">
    <source>
        <dbReference type="EMBL" id="TYB31411.1"/>
    </source>
</evidence>
<evidence type="ECO:0000259" key="3">
    <source>
        <dbReference type="SMART" id="SM00062"/>
    </source>
</evidence>
<organism evidence="4 5">
    <name type="scientific">Candidatus Mcinerneyibacterium aminivorans</name>
    <dbReference type="NCBI Taxonomy" id="2703815"/>
    <lineage>
        <taxon>Bacteria</taxon>
        <taxon>Candidatus Macinerneyibacteriota</taxon>
        <taxon>Candidatus Mcinerneyibacteria</taxon>
        <taxon>Candidatus Mcinerneyibacteriales</taxon>
        <taxon>Candidatus Mcinerneyibacteriaceae</taxon>
        <taxon>Candidatus Mcinerneyibacterium</taxon>
    </lineage>
</organism>
<accession>A0A5D0MIR7</accession>
<dbReference type="InterPro" id="IPR001638">
    <property type="entry name" value="Solute-binding_3/MltF_N"/>
</dbReference>
<dbReference type="Pfam" id="PF00497">
    <property type="entry name" value="SBP_bac_3"/>
    <property type="match status" value="1"/>
</dbReference>
<keyword evidence="1 2" id="KW-0732">Signal</keyword>
<evidence type="ECO:0000256" key="2">
    <source>
        <dbReference type="SAM" id="SignalP"/>
    </source>
</evidence>
<name>A0A5D0MIR7_9BACT</name>
<dbReference type="SMART" id="SM00062">
    <property type="entry name" value="PBPb"/>
    <property type="match status" value="1"/>
</dbReference>
<dbReference type="Proteomes" id="UP000324143">
    <property type="component" value="Unassembled WGS sequence"/>
</dbReference>
<reference evidence="4" key="1">
    <citation type="submission" date="2019-08" db="EMBL/GenBank/DDBJ databases">
        <title>Genomic characterization of a novel candidate phylum (ARYD3) from a high temperature, high salinity tertiary oil reservoir in north central Oklahoma, USA.</title>
        <authorList>
            <person name="Youssef N.H."/>
            <person name="Yadav A."/>
            <person name="Elshahed M.S."/>
        </authorList>
    </citation>
    <scope>NUCLEOTIDE SEQUENCE [LARGE SCALE GENOMIC DNA]</scope>
    <source>
        <strain evidence="4">ARYD3</strain>
    </source>
</reference>
<dbReference type="SUPFAM" id="SSF53850">
    <property type="entry name" value="Periplasmic binding protein-like II"/>
    <property type="match status" value="1"/>
</dbReference>
<protein>
    <submittedName>
        <fullName evidence="4">Transporter substrate-binding domain-containing protein</fullName>
    </submittedName>
</protein>
<dbReference type="AlphaFoldDB" id="A0A5D0MIR7"/>
<evidence type="ECO:0000256" key="1">
    <source>
        <dbReference type="ARBA" id="ARBA00022729"/>
    </source>
</evidence>